<dbReference type="PANTHER" id="PTHR22725:SF9">
    <property type="entry name" value="FATTY ACID-BINDING PROTEIN HOMOLOG 3"/>
    <property type="match status" value="1"/>
</dbReference>
<dbReference type="Gene3D" id="2.40.128.20">
    <property type="match status" value="1"/>
</dbReference>
<evidence type="ECO:0000259" key="5">
    <source>
        <dbReference type="PROSITE" id="PS00214"/>
    </source>
</evidence>
<feature type="domain" description="Cytosolic fatty-acid binding proteins" evidence="5">
    <location>
        <begin position="30"/>
        <end position="47"/>
    </location>
</feature>
<evidence type="ECO:0000313" key="7">
    <source>
        <dbReference type="Proteomes" id="UP000230233"/>
    </source>
</evidence>
<organism evidence="6 7">
    <name type="scientific">Caenorhabditis nigoni</name>
    <dbReference type="NCBI Taxonomy" id="1611254"/>
    <lineage>
        <taxon>Eukaryota</taxon>
        <taxon>Metazoa</taxon>
        <taxon>Ecdysozoa</taxon>
        <taxon>Nematoda</taxon>
        <taxon>Chromadorea</taxon>
        <taxon>Rhabditida</taxon>
        <taxon>Rhabditina</taxon>
        <taxon>Rhabditomorpha</taxon>
        <taxon>Rhabditoidea</taxon>
        <taxon>Rhabditidae</taxon>
        <taxon>Peloderinae</taxon>
        <taxon>Caenorhabditis</taxon>
    </lineage>
</organism>
<evidence type="ECO:0000256" key="4">
    <source>
        <dbReference type="SAM" id="SignalP"/>
    </source>
</evidence>
<name>A0A2G5SRL3_9PELO</name>
<proteinExistence type="inferred from homology"/>
<dbReference type="InterPro" id="IPR040094">
    <property type="entry name" value="Lbp1-4"/>
</dbReference>
<dbReference type="SUPFAM" id="SSF50814">
    <property type="entry name" value="Lipocalins"/>
    <property type="match status" value="1"/>
</dbReference>
<accession>A0A2G5SRL3</accession>
<dbReference type="OrthoDB" id="412780at2759"/>
<reference evidence="7" key="1">
    <citation type="submission" date="2017-10" db="EMBL/GenBank/DDBJ databases">
        <title>Rapid genome shrinkage in a self-fertile nematode reveals novel sperm competition proteins.</title>
        <authorList>
            <person name="Yin D."/>
            <person name="Schwarz E.M."/>
            <person name="Thomas C.G."/>
            <person name="Felde R.L."/>
            <person name="Korf I.F."/>
            <person name="Cutter A.D."/>
            <person name="Schartner C.M."/>
            <person name="Ralston E.J."/>
            <person name="Meyer B.J."/>
            <person name="Haag E.S."/>
        </authorList>
    </citation>
    <scope>NUCLEOTIDE SEQUENCE [LARGE SCALE GENOMIC DNA]</scope>
    <source>
        <strain evidence="7">JU1422</strain>
    </source>
</reference>
<evidence type="ECO:0000256" key="2">
    <source>
        <dbReference type="ARBA" id="ARBA00022448"/>
    </source>
</evidence>
<dbReference type="PRINTS" id="PR00178">
    <property type="entry name" value="FATTYACIDBP"/>
</dbReference>
<dbReference type="STRING" id="1611254.A0A2G5SRL3"/>
<keyword evidence="7" id="KW-1185">Reference proteome</keyword>
<evidence type="ECO:0000256" key="1">
    <source>
        <dbReference type="ARBA" id="ARBA00008390"/>
    </source>
</evidence>
<protein>
    <recommendedName>
        <fullName evidence="5">Cytosolic fatty-acid binding proteins domain-containing protein</fullName>
    </recommendedName>
</protein>
<dbReference type="GO" id="GO:0008289">
    <property type="term" value="F:lipid binding"/>
    <property type="evidence" value="ECO:0007669"/>
    <property type="project" value="UniProtKB-KW"/>
</dbReference>
<dbReference type="SMR" id="A0A2G5SRL3"/>
<gene>
    <name evidence="6" type="primary">Cnig_chr_X.g23830</name>
    <name evidence="6" type="ORF">B9Z55_023830</name>
</gene>
<keyword evidence="3" id="KW-0446">Lipid-binding</keyword>
<dbReference type="Proteomes" id="UP000230233">
    <property type="component" value="Chromosome X"/>
</dbReference>
<feature type="chain" id="PRO_5013761274" description="Cytosolic fatty-acid binding proteins domain-containing protein" evidence="4">
    <location>
        <begin position="21"/>
        <end position="163"/>
    </location>
</feature>
<keyword evidence="2" id="KW-0813">Transport</keyword>
<dbReference type="InterPro" id="IPR000463">
    <property type="entry name" value="Fatty_acid-bd"/>
</dbReference>
<sequence>MKLYLALFCVSFLAATMVEGASEIPEKFFGKFELDKSENFDEFLAAKGVGWILRQVIKLAKVTKVLAKNPQSGYNMENLTSKKNTIYHGWQLGKTFEDEGLDGEKHKITFDFKDGVLSEHHIRLNDPDNSAETYYYTIENDQLVLKMVNNGITCRRWFKRSKK</sequence>
<dbReference type="EMBL" id="PDUG01000006">
    <property type="protein sequence ID" value="PIC17667.1"/>
    <property type="molecule type" value="Genomic_DNA"/>
</dbReference>
<dbReference type="PROSITE" id="PS00214">
    <property type="entry name" value="FABP"/>
    <property type="match status" value="1"/>
</dbReference>
<evidence type="ECO:0000256" key="3">
    <source>
        <dbReference type="ARBA" id="ARBA00023121"/>
    </source>
</evidence>
<keyword evidence="4" id="KW-0732">Signal</keyword>
<dbReference type="AlphaFoldDB" id="A0A2G5SRL3"/>
<comment type="similarity">
    <text evidence="1">Belongs to the calycin superfamily. Fatty-acid binding protein (FABP) family.</text>
</comment>
<feature type="signal peptide" evidence="4">
    <location>
        <begin position="1"/>
        <end position="20"/>
    </location>
</feature>
<dbReference type="InterPro" id="IPR012674">
    <property type="entry name" value="Calycin"/>
</dbReference>
<dbReference type="CDD" id="cd00742">
    <property type="entry name" value="FABP"/>
    <property type="match status" value="1"/>
</dbReference>
<comment type="caution">
    <text evidence="6">The sequence shown here is derived from an EMBL/GenBank/DDBJ whole genome shotgun (WGS) entry which is preliminary data.</text>
</comment>
<evidence type="ECO:0000313" key="6">
    <source>
        <dbReference type="EMBL" id="PIC17667.1"/>
    </source>
</evidence>
<dbReference type="PANTHER" id="PTHR22725">
    <property type="entry name" value="FATTY ACID-BINDING PROTEIN HOMOLOG 1-RELATED-RELATED"/>
    <property type="match status" value="1"/>
</dbReference>